<sequence length="270" mass="29807">MNIIDFFTIPFLKNAFIGGILIAILLSVLSLFVYVKRWSFINIGISHAAFGGLAIGFFLGLNPTIVGSVFAIVVGLLIGYISKKGQIHEDISIGILLSFSMALGVVVMSFSNNYNSDLFAFLFGNILTITQQDIIVISIFSLLSIVFILYNLNKLMYCCFDEELAYISGINTTFLYYSTITIIAIATVLSIKLVGSILSSAMIILPSAVASQLFWRYKRIIFSSVLISILVVLLGIIISFEYNLPSGSTIVIIYSFLFFITVIVKKVFIK</sequence>
<dbReference type="PANTHER" id="PTHR30477:SF0">
    <property type="entry name" value="METAL TRANSPORT SYSTEM MEMBRANE PROTEIN TM_0125-RELATED"/>
    <property type="match status" value="1"/>
</dbReference>
<evidence type="ECO:0000256" key="6">
    <source>
        <dbReference type="RuleBase" id="RU003943"/>
    </source>
</evidence>
<feature type="transmembrane region" description="Helical" evidence="7">
    <location>
        <begin position="134"/>
        <end position="152"/>
    </location>
</feature>
<feature type="transmembrane region" description="Helical" evidence="7">
    <location>
        <begin position="246"/>
        <end position="264"/>
    </location>
</feature>
<dbReference type="GO" id="GO:0010043">
    <property type="term" value="P:response to zinc ion"/>
    <property type="evidence" value="ECO:0007669"/>
    <property type="project" value="TreeGrafter"/>
</dbReference>
<keyword evidence="3 6" id="KW-0812">Transmembrane</keyword>
<dbReference type="EMBL" id="LC145128">
    <property type="protein sequence ID" value="BAU79785.1"/>
    <property type="molecule type" value="Genomic_DNA"/>
</dbReference>
<reference evidence="8" key="1">
    <citation type="journal article" date="2016" name="Microbes Environ.">
        <title>In Situ Gene Expression Responsible for Sulfide Oxidation and CO2 Fixation of an Uncultured Large Sausage-Shaped Aquificae Bacterium in a Sulfidic Hot Spring.</title>
        <authorList>
            <person name="Tamazawa S."/>
            <person name="Yamamoto K."/>
            <person name="Takasaki K."/>
            <person name="Mitani Y."/>
            <person name="Hanada S."/>
            <person name="Kamagata Y."/>
            <person name="Tamaki H."/>
        </authorList>
    </citation>
    <scope>NUCLEOTIDE SEQUENCE</scope>
</reference>
<evidence type="ECO:0000256" key="3">
    <source>
        <dbReference type="ARBA" id="ARBA00022692"/>
    </source>
</evidence>
<feature type="transmembrane region" description="Helical" evidence="7">
    <location>
        <begin position="65"/>
        <end position="81"/>
    </location>
</feature>
<name>A0A146JB71_9AQUI</name>
<feature type="transmembrane region" description="Helical" evidence="7">
    <location>
        <begin position="220"/>
        <end position="240"/>
    </location>
</feature>
<dbReference type="GO" id="GO:0043190">
    <property type="term" value="C:ATP-binding cassette (ABC) transporter complex"/>
    <property type="evidence" value="ECO:0007669"/>
    <property type="project" value="InterPro"/>
</dbReference>
<dbReference type="AlphaFoldDB" id="A0A146JB71"/>
<evidence type="ECO:0000256" key="1">
    <source>
        <dbReference type="ARBA" id="ARBA00004141"/>
    </source>
</evidence>
<dbReference type="InterPro" id="IPR037294">
    <property type="entry name" value="ABC_BtuC-like"/>
</dbReference>
<dbReference type="CDD" id="cd06550">
    <property type="entry name" value="TM_ABC_iron-siderophores_like"/>
    <property type="match status" value="1"/>
</dbReference>
<dbReference type="GO" id="GO:0055085">
    <property type="term" value="P:transmembrane transport"/>
    <property type="evidence" value="ECO:0007669"/>
    <property type="project" value="InterPro"/>
</dbReference>
<evidence type="ECO:0000313" key="8">
    <source>
        <dbReference type="EMBL" id="BAU79785.1"/>
    </source>
</evidence>
<keyword evidence="5 7" id="KW-0472">Membrane</keyword>
<protein>
    <submittedName>
        <fullName evidence="8">Putative ABC transporter</fullName>
    </submittedName>
</protein>
<keyword evidence="4 7" id="KW-1133">Transmembrane helix</keyword>
<organism evidence="8">
    <name type="scientific">uncultured Aquificaceae bacterium</name>
    <dbReference type="NCBI Taxonomy" id="374108"/>
    <lineage>
        <taxon>Bacteria</taxon>
        <taxon>Pseudomonadati</taxon>
        <taxon>Aquificota</taxon>
        <taxon>Aquificia</taxon>
        <taxon>Aquificales</taxon>
        <taxon>Aquificaceae</taxon>
        <taxon>environmental samples</taxon>
    </lineage>
</organism>
<evidence type="ECO:0000256" key="2">
    <source>
        <dbReference type="ARBA" id="ARBA00008034"/>
    </source>
</evidence>
<dbReference type="Pfam" id="PF00950">
    <property type="entry name" value="ABC-3"/>
    <property type="match status" value="1"/>
</dbReference>
<comment type="subcellular location">
    <subcellularLocation>
        <location evidence="6">Cell membrane</location>
        <topology evidence="6">Multi-pass membrane protein</topology>
    </subcellularLocation>
    <subcellularLocation>
        <location evidence="1">Membrane</location>
        <topology evidence="1">Multi-pass membrane protein</topology>
    </subcellularLocation>
</comment>
<dbReference type="InterPro" id="IPR001626">
    <property type="entry name" value="ABC_TroCD"/>
</dbReference>
<dbReference type="SUPFAM" id="SSF81345">
    <property type="entry name" value="ABC transporter involved in vitamin B12 uptake, BtuC"/>
    <property type="match status" value="1"/>
</dbReference>
<feature type="transmembrane region" description="Helical" evidence="7">
    <location>
        <begin position="15"/>
        <end position="35"/>
    </location>
</feature>
<dbReference type="PANTHER" id="PTHR30477">
    <property type="entry name" value="ABC-TRANSPORTER METAL-BINDING PROTEIN"/>
    <property type="match status" value="1"/>
</dbReference>
<accession>A0A146JB71</accession>
<evidence type="ECO:0000256" key="5">
    <source>
        <dbReference type="ARBA" id="ARBA00023136"/>
    </source>
</evidence>
<proteinExistence type="inferred from homology"/>
<comment type="similarity">
    <text evidence="2 6">Belongs to the ABC-3 integral membrane protein family.</text>
</comment>
<feature type="transmembrane region" description="Helical" evidence="7">
    <location>
        <begin position="40"/>
        <end position="59"/>
    </location>
</feature>
<evidence type="ECO:0000256" key="7">
    <source>
        <dbReference type="SAM" id="Phobius"/>
    </source>
</evidence>
<dbReference type="Gene3D" id="1.10.3470.10">
    <property type="entry name" value="ABC transporter involved in vitamin B12 uptake, BtuC"/>
    <property type="match status" value="1"/>
</dbReference>
<feature type="transmembrane region" description="Helical" evidence="7">
    <location>
        <begin position="164"/>
        <end position="191"/>
    </location>
</feature>
<feature type="transmembrane region" description="Helical" evidence="7">
    <location>
        <begin position="197"/>
        <end position="215"/>
    </location>
</feature>
<feature type="transmembrane region" description="Helical" evidence="7">
    <location>
        <begin position="93"/>
        <end position="114"/>
    </location>
</feature>
<keyword evidence="6" id="KW-0813">Transport</keyword>
<evidence type="ECO:0000256" key="4">
    <source>
        <dbReference type="ARBA" id="ARBA00022989"/>
    </source>
</evidence>